<accession>A0A9W6DRZ9</accession>
<proteinExistence type="predicted"/>
<sequence>MSTTTHVPIASASASGPAPAPDVPLHELFGVLRRYENFNDAKVLVIGNASSSHYLNKPLKKIELIVNTDVALVTLRNHLIKDRSGYFSETSALGFAIKMTLRKPHDIICTLKTITTQELSRPGGDPELRTFHNAFDKTPQLRDLGQNKIPFMDLPSMILMEVVVPSGPKTLIKSSLVWELAQELDPQHEWEDWQRHVLQGKLTRLRDLDFDKRRSLEEWYRKREKKKRWQRERSKEKQ</sequence>
<dbReference type="EMBL" id="BROQ01000164">
    <property type="protein sequence ID" value="GKZ26793.1"/>
    <property type="molecule type" value="Genomic_DNA"/>
</dbReference>
<organism evidence="1 2">
    <name type="scientific">Aspergillus brasiliensis</name>
    <dbReference type="NCBI Taxonomy" id="319629"/>
    <lineage>
        <taxon>Eukaryota</taxon>
        <taxon>Fungi</taxon>
        <taxon>Dikarya</taxon>
        <taxon>Ascomycota</taxon>
        <taxon>Pezizomycotina</taxon>
        <taxon>Eurotiomycetes</taxon>
        <taxon>Eurotiomycetidae</taxon>
        <taxon>Eurotiales</taxon>
        <taxon>Aspergillaceae</taxon>
        <taxon>Aspergillus</taxon>
        <taxon>Aspergillus subgen. Circumdati</taxon>
    </lineage>
</organism>
<reference evidence="1" key="1">
    <citation type="submission" date="2022-07" db="EMBL/GenBank/DDBJ databases">
        <title>Taxonomy of Aspergillus series Nigri: significant species reduction supported by multi-species coalescent approaches.</title>
        <authorList>
            <person name="Bian C."/>
            <person name="Kusuya Y."/>
            <person name="Sklenar F."/>
            <person name="D'hooge E."/>
            <person name="Yaguchi T."/>
            <person name="Takahashi H."/>
            <person name="Hubka V."/>
        </authorList>
    </citation>
    <scope>NUCLEOTIDE SEQUENCE</scope>
    <source>
        <strain evidence="1">CBS 733.88</strain>
    </source>
</reference>
<evidence type="ECO:0000313" key="1">
    <source>
        <dbReference type="EMBL" id="GKZ26793.1"/>
    </source>
</evidence>
<name>A0A9W6DRZ9_9EURO</name>
<gene>
    <name evidence="1" type="ORF">AbraCBS73388_003178</name>
</gene>
<dbReference type="AlphaFoldDB" id="A0A9W6DRZ9"/>
<comment type="caution">
    <text evidence="1">The sequence shown here is derived from an EMBL/GenBank/DDBJ whole genome shotgun (WGS) entry which is preliminary data.</text>
</comment>
<evidence type="ECO:0000313" key="2">
    <source>
        <dbReference type="Proteomes" id="UP001143548"/>
    </source>
</evidence>
<dbReference type="Proteomes" id="UP001143548">
    <property type="component" value="Unassembled WGS sequence"/>
</dbReference>
<protein>
    <submittedName>
        <fullName evidence="1">Uncharacterized protein</fullName>
    </submittedName>
</protein>